<dbReference type="Proteomes" id="UP000801492">
    <property type="component" value="Unassembled WGS sequence"/>
</dbReference>
<dbReference type="GO" id="GO:0008270">
    <property type="term" value="F:zinc ion binding"/>
    <property type="evidence" value="ECO:0007669"/>
    <property type="project" value="UniProtKB-KW"/>
</dbReference>
<dbReference type="InterPro" id="IPR022776">
    <property type="entry name" value="TRM13/UPF0224_CHHC_Znf_dom"/>
</dbReference>
<evidence type="ECO:0000256" key="2">
    <source>
        <dbReference type="ARBA" id="ARBA00022771"/>
    </source>
</evidence>
<protein>
    <recommendedName>
        <fullName evidence="5">CHHC U11-48K-type domain-containing protein</fullName>
    </recommendedName>
</protein>
<feature type="region of interest" description="Disordered" evidence="4">
    <location>
        <begin position="141"/>
        <end position="172"/>
    </location>
</feature>
<dbReference type="PROSITE" id="PS51800">
    <property type="entry name" value="ZF_CHHC_U11_48K"/>
    <property type="match status" value="2"/>
</dbReference>
<feature type="domain" description="CHHC U11-48K-type" evidence="5">
    <location>
        <begin position="42"/>
        <end position="69"/>
    </location>
</feature>
<dbReference type="OrthoDB" id="5839404at2759"/>
<keyword evidence="7" id="KW-1185">Reference proteome</keyword>
<keyword evidence="1" id="KW-0479">Metal-binding</keyword>
<feature type="domain" description="CHHC U11-48K-type" evidence="5">
    <location>
        <begin position="10"/>
        <end position="37"/>
    </location>
</feature>
<gene>
    <name evidence="6" type="ORF">ILUMI_12726</name>
</gene>
<keyword evidence="2" id="KW-0863">Zinc-finger</keyword>
<dbReference type="PANTHER" id="PTHR21402:SF5">
    <property type="entry name" value="GAMETOCYTE SPECIFIC FACTOR 1"/>
    <property type="match status" value="1"/>
</dbReference>
<organism evidence="6 7">
    <name type="scientific">Ignelater luminosus</name>
    <name type="common">Cucubano</name>
    <name type="synonym">Pyrophorus luminosus</name>
    <dbReference type="NCBI Taxonomy" id="2038154"/>
    <lineage>
        <taxon>Eukaryota</taxon>
        <taxon>Metazoa</taxon>
        <taxon>Ecdysozoa</taxon>
        <taxon>Arthropoda</taxon>
        <taxon>Hexapoda</taxon>
        <taxon>Insecta</taxon>
        <taxon>Pterygota</taxon>
        <taxon>Neoptera</taxon>
        <taxon>Endopterygota</taxon>
        <taxon>Coleoptera</taxon>
        <taxon>Polyphaga</taxon>
        <taxon>Elateriformia</taxon>
        <taxon>Elateroidea</taxon>
        <taxon>Elateridae</taxon>
        <taxon>Agrypninae</taxon>
        <taxon>Pyrophorini</taxon>
        <taxon>Ignelater</taxon>
    </lineage>
</organism>
<evidence type="ECO:0000313" key="7">
    <source>
        <dbReference type="Proteomes" id="UP000801492"/>
    </source>
</evidence>
<evidence type="ECO:0000259" key="5">
    <source>
        <dbReference type="PROSITE" id="PS51800"/>
    </source>
</evidence>
<dbReference type="Pfam" id="PF05253">
    <property type="entry name" value="zf-U11-48K"/>
    <property type="match status" value="1"/>
</dbReference>
<evidence type="ECO:0000256" key="3">
    <source>
        <dbReference type="ARBA" id="ARBA00022833"/>
    </source>
</evidence>
<evidence type="ECO:0000256" key="4">
    <source>
        <dbReference type="SAM" id="MobiDB-lite"/>
    </source>
</evidence>
<dbReference type="InterPro" id="IPR051591">
    <property type="entry name" value="UPF0224_FAM112_RNA_Proc"/>
</dbReference>
<dbReference type="AlphaFoldDB" id="A0A8K0CXX2"/>
<keyword evidence="3" id="KW-0862">Zinc</keyword>
<accession>A0A8K0CXX2</accession>
<comment type="caution">
    <text evidence="6">The sequence shown here is derived from an EMBL/GenBank/DDBJ whole genome shotgun (WGS) entry which is preliminary data.</text>
</comment>
<dbReference type="EMBL" id="VTPC01007979">
    <property type="protein sequence ID" value="KAF2893441.1"/>
    <property type="molecule type" value="Genomic_DNA"/>
</dbReference>
<dbReference type="PANTHER" id="PTHR21402">
    <property type="entry name" value="GAMETOCYTE SPECIFIC FACTOR 1-RELATED"/>
    <property type="match status" value="1"/>
</dbReference>
<name>A0A8K0CXX2_IGNLU</name>
<dbReference type="SUPFAM" id="SSF57667">
    <property type="entry name" value="beta-beta-alpha zinc fingers"/>
    <property type="match status" value="1"/>
</dbReference>
<evidence type="ECO:0000313" key="6">
    <source>
        <dbReference type="EMBL" id="KAF2893441.1"/>
    </source>
</evidence>
<reference evidence="6" key="1">
    <citation type="submission" date="2019-08" db="EMBL/GenBank/DDBJ databases">
        <title>The genome of the North American firefly Photinus pyralis.</title>
        <authorList>
            <consortium name="Photinus pyralis genome working group"/>
            <person name="Fallon T.R."/>
            <person name="Sander Lower S.E."/>
            <person name="Weng J.-K."/>
        </authorList>
    </citation>
    <scope>NUCLEOTIDE SEQUENCE</scope>
    <source>
        <strain evidence="6">TRF0915ILg1</strain>
        <tissue evidence="6">Whole body</tissue>
    </source>
</reference>
<dbReference type="InterPro" id="IPR036236">
    <property type="entry name" value="Znf_C2H2_sf"/>
</dbReference>
<sequence length="263" mass="30281">MMTNKSTSQSLVCPYNPAHTMLKERVQTHLIKCRRSCTELKWVPCIFNVTHQIPEQELSYHYETCPDRLGFDKHTFVPETSKNKYPVAPPVVNCSYWDDEDVPTYNPQEHCRNNPVLRNAAIYTQPSAVRRNFRLEERQRMQQFATDQKSQQSTSQERVSAQPRRPMKESEGVINRKELPENARLDIAQLMEKITLDSKVVITPKLNVSTNHNNLEQNGEASIGHLNKEEFPKLGEPQVNRGPMTVGNSSKPMSRGRGRGRHE</sequence>
<feature type="compositionally biased region" description="Basic residues" evidence="4">
    <location>
        <begin position="254"/>
        <end position="263"/>
    </location>
</feature>
<proteinExistence type="predicted"/>
<evidence type="ECO:0000256" key="1">
    <source>
        <dbReference type="ARBA" id="ARBA00022723"/>
    </source>
</evidence>
<feature type="region of interest" description="Disordered" evidence="4">
    <location>
        <begin position="225"/>
        <end position="263"/>
    </location>
</feature>
<feature type="compositionally biased region" description="Polar residues" evidence="4">
    <location>
        <begin position="141"/>
        <end position="159"/>
    </location>
</feature>